<gene>
    <name evidence="1" type="ORF">MILVUS5_LOCUS12995</name>
</gene>
<keyword evidence="2" id="KW-1185">Reference proteome</keyword>
<name>A0ACB0JGP6_TRIPR</name>
<protein>
    <submittedName>
        <fullName evidence="1">Uncharacterized protein</fullName>
    </submittedName>
</protein>
<reference evidence="1" key="1">
    <citation type="submission" date="2023-10" db="EMBL/GenBank/DDBJ databases">
        <authorList>
            <person name="Rodriguez Cubillos JULIANA M."/>
            <person name="De Vega J."/>
        </authorList>
    </citation>
    <scope>NUCLEOTIDE SEQUENCE</scope>
</reference>
<accession>A0ACB0JGP6</accession>
<proteinExistence type="predicted"/>
<evidence type="ECO:0000313" key="2">
    <source>
        <dbReference type="Proteomes" id="UP001177021"/>
    </source>
</evidence>
<comment type="caution">
    <text evidence="1">The sequence shown here is derived from an EMBL/GenBank/DDBJ whole genome shotgun (WGS) entry which is preliminary data.</text>
</comment>
<sequence>MRALWEEFNYHRPMPTCTCAHQCRCDAMRAARLYRLEDQIIQFLTGLNEKISVVRTQVLLMDPLPPINKVYSLVVQEESNHAFLNPVNSTNDDSNVLVNASESRKFSNRGKVPTNESRIGSDTIL</sequence>
<dbReference type="EMBL" id="CASHSV030000034">
    <property type="protein sequence ID" value="CAJ2643840.1"/>
    <property type="molecule type" value="Genomic_DNA"/>
</dbReference>
<dbReference type="Proteomes" id="UP001177021">
    <property type="component" value="Unassembled WGS sequence"/>
</dbReference>
<evidence type="ECO:0000313" key="1">
    <source>
        <dbReference type="EMBL" id="CAJ2643840.1"/>
    </source>
</evidence>
<organism evidence="1 2">
    <name type="scientific">Trifolium pratense</name>
    <name type="common">Red clover</name>
    <dbReference type="NCBI Taxonomy" id="57577"/>
    <lineage>
        <taxon>Eukaryota</taxon>
        <taxon>Viridiplantae</taxon>
        <taxon>Streptophyta</taxon>
        <taxon>Embryophyta</taxon>
        <taxon>Tracheophyta</taxon>
        <taxon>Spermatophyta</taxon>
        <taxon>Magnoliopsida</taxon>
        <taxon>eudicotyledons</taxon>
        <taxon>Gunneridae</taxon>
        <taxon>Pentapetalae</taxon>
        <taxon>rosids</taxon>
        <taxon>fabids</taxon>
        <taxon>Fabales</taxon>
        <taxon>Fabaceae</taxon>
        <taxon>Papilionoideae</taxon>
        <taxon>50 kb inversion clade</taxon>
        <taxon>NPAAA clade</taxon>
        <taxon>Hologalegina</taxon>
        <taxon>IRL clade</taxon>
        <taxon>Trifolieae</taxon>
        <taxon>Trifolium</taxon>
    </lineage>
</organism>